<keyword evidence="1" id="KW-0812">Transmembrane</keyword>
<feature type="transmembrane region" description="Helical" evidence="1">
    <location>
        <begin position="47"/>
        <end position="79"/>
    </location>
</feature>
<gene>
    <name evidence="3" type="ORF">A9Z60_07240</name>
</gene>
<evidence type="ECO:0000259" key="2">
    <source>
        <dbReference type="SMART" id="SM00460"/>
    </source>
</evidence>
<feature type="transmembrane region" description="Helical" evidence="1">
    <location>
        <begin position="173"/>
        <end position="192"/>
    </location>
</feature>
<feature type="transmembrane region" description="Helical" evidence="1">
    <location>
        <begin position="124"/>
        <end position="142"/>
    </location>
</feature>
<accession>A0A1B8PKN2</accession>
<keyword evidence="1" id="KW-1133">Transmembrane helix</keyword>
<dbReference type="Pfam" id="PF11992">
    <property type="entry name" value="TgpA_N"/>
    <property type="match status" value="1"/>
</dbReference>
<organism evidence="3 4">
    <name type="scientific">Moraxella nonliquefaciens</name>
    <dbReference type="NCBI Taxonomy" id="478"/>
    <lineage>
        <taxon>Bacteria</taxon>
        <taxon>Pseudomonadati</taxon>
        <taxon>Pseudomonadota</taxon>
        <taxon>Gammaproteobacteria</taxon>
        <taxon>Moraxellales</taxon>
        <taxon>Moraxellaceae</taxon>
        <taxon>Moraxella</taxon>
    </lineage>
</organism>
<dbReference type="InterPro" id="IPR002931">
    <property type="entry name" value="Transglutaminase-like"/>
</dbReference>
<dbReference type="InterPro" id="IPR052901">
    <property type="entry name" value="Bact_TGase-like"/>
</dbReference>
<keyword evidence="1" id="KW-0472">Membrane</keyword>
<name>A0A1B8PKN2_MORNO</name>
<dbReference type="PANTHER" id="PTHR42736">
    <property type="entry name" value="PROTEIN-GLUTAMINE GAMMA-GLUTAMYLTRANSFERASE"/>
    <property type="match status" value="1"/>
</dbReference>
<sequence>MAFIQFINQNHTKLNTMNSTFYDFGQGRKTLTKTPQKFWQKILALPAYHWLLLAMVSLILPHVTYTPTWLLVVLLISVIMQKPGIKAHLSHISGGRLRHIYQVMQMLLFFGGAALIWVSFGQTFGVDVAVSFLMLCFAAKAWELYNKRDAYVALNLGLFTLASAFLMHQDLSVVMMGLPSLLMILMGFIAISDEGADGSGRLRALGMITLPAIPLLVVLFLFFPRLPPIWTLPMAGKSATTGVSDSMSPGDFANLSQSTELAFRVEFDGQIPDRHEMYWRGLVFGDFDGVTWRQSDFSPHFWSSQDGSKPPTWAMSAYQGMEHHYQVILEPTEQNWLFALDYPRLHPKRGVGMTGNFTLRHDYPISSQKRYHVSYFSQSKIDTNLSDTQKRINLRLPKSGNEQARVFANELYAKTGDPIHYIQAVQDFITKGGFSYTLSPPTLQNDRIDEFLFGTKAGFCEHYASGFTFLMRSAGIPARVVAGYQGGELGRDGQSWEVRQMDAHAWTEVWLDGQGWVRIDPTAFVAPNRVEQGMNALTDAGGASMFGSGVAGQWNYQQFKALQTLRRYSDQMGYYWQKNVINYDQDEQKSRLFKWFNIKSFTQQFWVLIGGVGVLVIVFVSVIIYRRRRQYHRLDAPLIKLSATLAKQNKAWNKSASEPYLAYLDRLKINLPTDDDNTDGIHEAIDELKTLYRQHRYGRDGQANKAVAAQMMTLVRRLLGRG</sequence>
<dbReference type="SMART" id="SM00460">
    <property type="entry name" value="TGc"/>
    <property type="match status" value="1"/>
</dbReference>
<dbReference type="EMBL" id="LZDN01000006">
    <property type="protein sequence ID" value="OBX51387.1"/>
    <property type="molecule type" value="Genomic_DNA"/>
</dbReference>
<evidence type="ECO:0000256" key="1">
    <source>
        <dbReference type="SAM" id="Phobius"/>
    </source>
</evidence>
<dbReference type="InterPro" id="IPR021878">
    <property type="entry name" value="TgpA_N"/>
</dbReference>
<feature type="domain" description="Transglutaminase-like" evidence="2">
    <location>
        <begin position="452"/>
        <end position="523"/>
    </location>
</feature>
<dbReference type="SUPFAM" id="SSF54001">
    <property type="entry name" value="Cysteine proteinases"/>
    <property type="match status" value="1"/>
</dbReference>
<dbReference type="PANTHER" id="PTHR42736:SF1">
    <property type="entry name" value="PROTEIN-GLUTAMINE GAMMA-GLUTAMYLTRANSFERASE"/>
    <property type="match status" value="1"/>
</dbReference>
<evidence type="ECO:0000313" key="4">
    <source>
        <dbReference type="Proteomes" id="UP000092671"/>
    </source>
</evidence>
<dbReference type="Gene3D" id="3.10.620.30">
    <property type="match status" value="1"/>
</dbReference>
<dbReference type="Proteomes" id="UP000092671">
    <property type="component" value="Unassembled WGS sequence"/>
</dbReference>
<feature type="transmembrane region" description="Helical" evidence="1">
    <location>
        <begin position="204"/>
        <end position="223"/>
    </location>
</feature>
<feature type="transmembrane region" description="Helical" evidence="1">
    <location>
        <begin position="605"/>
        <end position="625"/>
    </location>
</feature>
<proteinExistence type="predicted"/>
<evidence type="ECO:0000313" key="3">
    <source>
        <dbReference type="EMBL" id="OBX51387.1"/>
    </source>
</evidence>
<feature type="transmembrane region" description="Helical" evidence="1">
    <location>
        <begin position="149"/>
        <end position="167"/>
    </location>
</feature>
<dbReference type="InterPro" id="IPR038765">
    <property type="entry name" value="Papain-like_cys_pep_sf"/>
</dbReference>
<comment type="caution">
    <text evidence="3">The sequence shown here is derived from an EMBL/GenBank/DDBJ whole genome shotgun (WGS) entry which is preliminary data.</text>
</comment>
<reference evidence="3 4" key="1">
    <citation type="submission" date="2016-06" db="EMBL/GenBank/DDBJ databases">
        <title>Draft genome of Moraxella nonliquefaciens CCUG 60284.</title>
        <authorList>
            <person name="Salva-Serra F."/>
            <person name="Engstrom-Jakobsson H."/>
            <person name="Thorell K."/>
            <person name="Gonzales-Siles L."/>
            <person name="Karlsson R."/>
            <person name="Boulund F."/>
            <person name="Engstrand L."/>
            <person name="Kristiansson E."/>
            <person name="Moore E."/>
        </authorList>
    </citation>
    <scope>NUCLEOTIDE SEQUENCE [LARGE SCALE GENOMIC DNA]</scope>
    <source>
        <strain evidence="3 4">CCUG 60284</strain>
    </source>
</reference>
<dbReference type="AlphaFoldDB" id="A0A1B8PKN2"/>
<dbReference type="Pfam" id="PF01841">
    <property type="entry name" value="Transglut_core"/>
    <property type="match status" value="1"/>
</dbReference>
<protein>
    <recommendedName>
        <fullName evidence="2">Transglutaminase-like domain-containing protein</fullName>
    </recommendedName>
</protein>